<comment type="subcellular location">
    <subcellularLocation>
        <location evidence="1">Cell membrane</location>
        <topology evidence="1">Multi-pass membrane protein</topology>
    </subcellularLocation>
</comment>
<dbReference type="PANTHER" id="PTHR40077:SF1">
    <property type="entry name" value="MEMBRANE PROTEIN"/>
    <property type="match status" value="1"/>
</dbReference>
<keyword evidence="3 6" id="KW-0812">Transmembrane</keyword>
<dbReference type="Pfam" id="PF12823">
    <property type="entry name" value="DUF3817"/>
    <property type="match status" value="1"/>
</dbReference>
<name>A0AA94JMQ8_9FLAO</name>
<protein>
    <submittedName>
        <fullName evidence="8">DUF3817 domain-containing protein</fullName>
    </submittedName>
</protein>
<dbReference type="RefSeq" id="WP_060382435.1">
    <property type="nucleotide sequence ID" value="NZ_RWGX02000016.1"/>
</dbReference>
<feature type="transmembrane region" description="Helical" evidence="6">
    <location>
        <begin position="65"/>
        <end position="86"/>
    </location>
</feature>
<dbReference type="PANTHER" id="PTHR40077">
    <property type="entry name" value="MEMBRANE PROTEIN-RELATED"/>
    <property type="match status" value="1"/>
</dbReference>
<evidence type="ECO:0000256" key="3">
    <source>
        <dbReference type="ARBA" id="ARBA00022692"/>
    </source>
</evidence>
<feature type="transmembrane region" description="Helical" evidence="6">
    <location>
        <begin position="6"/>
        <end position="24"/>
    </location>
</feature>
<sequence>MFKFFRNIALLEGVSYIVIMLNMLMIKPFNLALYKFLLFPVGMSHGVLFILYVLLAFFLQRQLKWNFKTTIIILLASLIPFGTFYIEKKYLK</sequence>
<evidence type="ECO:0000256" key="5">
    <source>
        <dbReference type="ARBA" id="ARBA00023136"/>
    </source>
</evidence>
<keyword evidence="2" id="KW-1003">Cell membrane</keyword>
<evidence type="ECO:0000256" key="2">
    <source>
        <dbReference type="ARBA" id="ARBA00022475"/>
    </source>
</evidence>
<dbReference type="GO" id="GO:0005886">
    <property type="term" value="C:plasma membrane"/>
    <property type="evidence" value="ECO:0007669"/>
    <property type="project" value="UniProtKB-SubCell"/>
</dbReference>
<dbReference type="NCBIfam" id="TIGR03954">
    <property type="entry name" value="integ_memb_HG"/>
    <property type="match status" value="1"/>
</dbReference>
<keyword evidence="5 6" id="KW-0472">Membrane</keyword>
<organism evidence="8">
    <name type="scientific">Flavobacterium columnare</name>
    <dbReference type="NCBI Taxonomy" id="996"/>
    <lineage>
        <taxon>Bacteria</taxon>
        <taxon>Pseudomonadati</taxon>
        <taxon>Bacteroidota</taxon>
        <taxon>Flavobacteriia</taxon>
        <taxon>Flavobacteriales</taxon>
        <taxon>Flavobacteriaceae</taxon>
        <taxon>Flavobacterium</taxon>
    </lineage>
</organism>
<proteinExistence type="predicted"/>
<keyword evidence="4 6" id="KW-1133">Transmembrane helix</keyword>
<evidence type="ECO:0000256" key="4">
    <source>
        <dbReference type="ARBA" id="ARBA00022989"/>
    </source>
</evidence>
<dbReference type="InterPro" id="IPR023845">
    <property type="entry name" value="DUF3817_TM"/>
</dbReference>
<comment type="caution">
    <text evidence="8">The sequence shown here is derived from an EMBL/GenBank/DDBJ whole genome shotgun (WGS) entry which is preliminary data.</text>
</comment>
<dbReference type="GeneID" id="56895435"/>
<evidence type="ECO:0000256" key="6">
    <source>
        <dbReference type="SAM" id="Phobius"/>
    </source>
</evidence>
<feature type="domain" description="DUF3817" evidence="7">
    <location>
        <begin position="3"/>
        <end position="90"/>
    </location>
</feature>
<dbReference type="EMBL" id="RWGX01000004">
    <property type="protein sequence ID" value="RVU87505.1"/>
    <property type="molecule type" value="Genomic_DNA"/>
</dbReference>
<dbReference type="AlphaFoldDB" id="A0AA94JMQ8"/>
<dbReference type="KEGG" id="fcv:AWN65_06555"/>
<evidence type="ECO:0000259" key="7">
    <source>
        <dbReference type="Pfam" id="PF12823"/>
    </source>
</evidence>
<reference evidence="8" key="1">
    <citation type="submission" date="2018-12" db="EMBL/GenBank/DDBJ databases">
        <title>Draft genome sequence of Flaovobacterium columnare BGFS27 isolated from channel catfish in Alabama.</title>
        <authorList>
            <person name="Cai W."/>
            <person name="Arias C."/>
        </authorList>
    </citation>
    <scope>NUCLEOTIDE SEQUENCE [LARGE SCALE GENOMIC DNA]</scope>
    <source>
        <strain evidence="8">BGFS27</strain>
    </source>
</reference>
<evidence type="ECO:0000313" key="8">
    <source>
        <dbReference type="EMBL" id="RVU87505.1"/>
    </source>
</evidence>
<gene>
    <name evidence="8" type="ORF">EJB19_04500</name>
</gene>
<evidence type="ECO:0000256" key="1">
    <source>
        <dbReference type="ARBA" id="ARBA00004651"/>
    </source>
</evidence>
<accession>A0AA94JMQ8</accession>
<feature type="transmembrane region" description="Helical" evidence="6">
    <location>
        <begin position="36"/>
        <end position="59"/>
    </location>
</feature>